<keyword evidence="2" id="KW-1185">Reference proteome</keyword>
<dbReference type="EMBL" id="AP006627">
    <property type="protein sequence ID" value="BAD65663.1"/>
    <property type="molecule type" value="Genomic_DNA"/>
</dbReference>
<evidence type="ECO:0000313" key="1">
    <source>
        <dbReference type="EMBL" id="BAD65663.1"/>
    </source>
</evidence>
<reference evidence="1 2" key="5">
    <citation type="journal article" date="2007" name="Extremophiles">
        <title>Intragenomic diversity of the V1 regions of 16S rRNA genes in high-alkaline protease-producing Bacillus clausii spp.</title>
        <authorList>
            <person name="Kageyama Y."/>
            <person name="Takaki Y."/>
            <person name="Shimamura S."/>
            <person name="Nishi S."/>
            <person name="Nogi Y."/>
            <person name="Uchimura K."/>
            <person name="Kobayashi T."/>
            <person name="Hitomi J."/>
            <person name="Ozaki K."/>
            <person name="Kawai S."/>
            <person name="Ito S."/>
            <person name="Horikoshi K."/>
        </authorList>
    </citation>
    <scope>NUCLEOTIDE SEQUENCE [LARGE SCALE GENOMIC DNA]</scope>
    <source>
        <strain evidence="1 2">KSM-K16</strain>
    </source>
</reference>
<proteinExistence type="predicted"/>
<reference evidence="1 2" key="2">
    <citation type="journal article" date="1995" name="Appl. Microbiol. Biotechnol.">
        <title>Purification and properties of an alkaline protease from alkalophilic Bacillus sp. KSM-K16.</title>
        <authorList>
            <person name="Kobayashi T."/>
            <person name="Hakamada Y."/>
            <person name="Adachi S."/>
            <person name="Hitomi J."/>
            <person name="Yoshimatsu T."/>
            <person name="Koike K."/>
            <person name="Kawai S."/>
            <person name="Ito S."/>
        </authorList>
    </citation>
    <scope>NUCLEOTIDE SEQUENCE [LARGE SCALE GENOMIC DNA]</scope>
    <source>
        <strain evidence="1 2">KSM-K16</strain>
    </source>
</reference>
<accession>Q5WD97</accession>
<dbReference type="STRING" id="66692.ABC3129"/>
<sequence>MFCCHEWSVALVYDKIQKKPMKFWLVHLGKSFVFIASSQNKTILFQSMQKQHASYVVKKSLTVYLYQAYSTHRRSCMNHLIHTHKKR</sequence>
<dbReference type="HOGENOM" id="CLU_2476935_0_0_9"/>
<organism evidence="1 2">
    <name type="scientific">Shouchella clausii (strain KSM-K16)</name>
    <name type="common">Alkalihalobacillus clausii</name>
    <dbReference type="NCBI Taxonomy" id="66692"/>
    <lineage>
        <taxon>Bacteria</taxon>
        <taxon>Bacillati</taxon>
        <taxon>Bacillota</taxon>
        <taxon>Bacilli</taxon>
        <taxon>Bacillales</taxon>
        <taxon>Bacillaceae</taxon>
        <taxon>Shouchella</taxon>
    </lineage>
</organism>
<protein>
    <submittedName>
        <fullName evidence="1">Uncharacterized protein</fullName>
    </submittedName>
</protein>
<dbReference type="KEGG" id="bcl:ABC3129"/>
<gene>
    <name evidence="1" type="ordered locus">ABC3129</name>
</gene>
<dbReference type="AlphaFoldDB" id="Q5WD97"/>
<name>Q5WD97_SHOC1</name>
<evidence type="ECO:0000313" key="2">
    <source>
        <dbReference type="Proteomes" id="UP000001168"/>
    </source>
</evidence>
<reference evidence="2" key="4">
    <citation type="submission" date="2003-10" db="EMBL/GenBank/DDBJ databases">
        <title>The complete genome sequence of the alkaliphilic Bacillus clausii KSM-K16.</title>
        <authorList>
            <person name="Takaki Y."/>
            <person name="Kageyama Y."/>
            <person name="Shimamura S."/>
            <person name="Suzuki H."/>
            <person name="Nishi S."/>
            <person name="Hatada Y."/>
            <person name="Kawai S."/>
            <person name="Ito S."/>
            <person name="Horikoshi K."/>
        </authorList>
    </citation>
    <scope>NUCLEOTIDE SEQUENCE [LARGE SCALE GENOMIC DNA]</scope>
    <source>
        <strain evidence="2">KSM-K16</strain>
    </source>
</reference>
<reference evidence="1 2" key="1">
    <citation type="journal article" date="1994" name="J. Ferment. Bioeng.">
        <title>Molecular cloning and nucleotide sequence of the gene for an alkaline protease from the alkalophilic Bacillus sp. KSM-K16.</title>
        <authorList>
            <person name="Hakamada Y."/>
            <person name="Kobayashi T."/>
            <person name="Hitomi J."/>
            <person name="Kawai S."/>
            <person name="Ito S."/>
        </authorList>
    </citation>
    <scope>NUCLEOTIDE SEQUENCE [LARGE SCALE GENOMIC DNA]</scope>
    <source>
        <strain evidence="1 2">KSM-K16</strain>
    </source>
</reference>
<reference evidence="1 2" key="3">
    <citation type="journal article" date="1997" name="Protein Eng.">
        <title>High-resolution crystal structure of M-protease: phylogeny aided analysis of the high-alkaline adaptation mechanism.</title>
        <authorList>
            <person name="Shirai T."/>
            <person name="Suzuki A."/>
            <person name="Yamane T."/>
            <person name="Ashida T."/>
            <person name="Kobayashi T."/>
            <person name="Ito S."/>
        </authorList>
    </citation>
    <scope>NUCLEOTIDE SEQUENCE [LARGE SCALE GENOMIC DNA]</scope>
    <source>
        <strain evidence="1 2">KSM-K16</strain>
    </source>
</reference>
<dbReference type="Proteomes" id="UP000001168">
    <property type="component" value="Chromosome"/>
</dbReference>